<feature type="domain" description="FAM69 protein-kinase" evidence="9">
    <location>
        <begin position="122"/>
        <end position="319"/>
    </location>
</feature>
<dbReference type="PANTHER" id="PTHR21093:SF2">
    <property type="entry name" value="DIVERGENT PROTEIN KINASE DOMAIN 1C"/>
    <property type="match status" value="1"/>
</dbReference>
<gene>
    <name evidence="11" type="ORF">ILUMI_13261</name>
</gene>
<accession>A0A8K0CSR3</accession>
<evidence type="ECO:0000256" key="2">
    <source>
        <dbReference type="ARBA" id="ARBA00006338"/>
    </source>
</evidence>
<keyword evidence="3" id="KW-0812">Transmembrane</keyword>
<name>A0A8K0CSR3_IGNLU</name>
<evidence type="ECO:0000256" key="8">
    <source>
        <dbReference type="ARBA" id="ARBA00023157"/>
    </source>
</evidence>
<dbReference type="OrthoDB" id="8543887at2759"/>
<comment type="similarity">
    <text evidence="2">Belongs to the DIPK family.</text>
</comment>
<dbReference type="AlphaFoldDB" id="A0A8K0CSR3"/>
<reference evidence="11" key="1">
    <citation type="submission" date="2019-08" db="EMBL/GenBank/DDBJ databases">
        <title>The genome of the North American firefly Photinus pyralis.</title>
        <authorList>
            <consortium name="Photinus pyralis genome working group"/>
            <person name="Fallon T.R."/>
            <person name="Sander Lower S.E."/>
            <person name="Weng J.-K."/>
        </authorList>
    </citation>
    <scope>NUCLEOTIDE SEQUENCE</scope>
    <source>
        <strain evidence="11">TRF0915ILg1</strain>
        <tissue evidence="11">Whole body</tissue>
    </source>
</reference>
<protein>
    <recommendedName>
        <fullName evidence="13">FAM69 protein-kinase domain-containing protein</fullName>
    </recommendedName>
</protein>
<proteinExistence type="inferred from homology"/>
<dbReference type="InterPro" id="IPR029244">
    <property type="entry name" value="FAM69_N"/>
</dbReference>
<evidence type="ECO:0000313" key="11">
    <source>
        <dbReference type="EMBL" id="KAF2892925.1"/>
    </source>
</evidence>
<dbReference type="GO" id="GO:0005789">
    <property type="term" value="C:endoplasmic reticulum membrane"/>
    <property type="evidence" value="ECO:0007669"/>
    <property type="project" value="UniProtKB-SubCell"/>
</dbReference>
<evidence type="ECO:0008006" key="13">
    <source>
        <dbReference type="Google" id="ProtNLM"/>
    </source>
</evidence>
<feature type="domain" description="FAM69 N-terminal" evidence="10">
    <location>
        <begin position="1"/>
        <end position="97"/>
    </location>
</feature>
<keyword evidence="8" id="KW-1015">Disulfide bond</keyword>
<dbReference type="Proteomes" id="UP000801492">
    <property type="component" value="Unassembled WGS sequence"/>
</dbReference>
<keyword evidence="5" id="KW-0735">Signal-anchor</keyword>
<evidence type="ECO:0000256" key="7">
    <source>
        <dbReference type="ARBA" id="ARBA00023136"/>
    </source>
</evidence>
<dbReference type="Pfam" id="PF12260">
    <property type="entry name" value="PIP49_C"/>
    <property type="match status" value="1"/>
</dbReference>
<keyword evidence="4" id="KW-0256">Endoplasmic reticulum</keyword>
<dbReference type="Pfam" id="PF14875">
    <property type="entry name" value="PIP49_N"/>
    <property type="match status" value="1"/>
</dbReference>
<keyword evidence="7" id="KW-0472">Membrane</keyword>
<keyword evidence="6" id="KW-1133">Transmembrane helix</keyword>
<evidence type="ECO:0000259" key="9">
    <source>
        <dbReference type="Pfam" id="PF12260"/>
    </source>
</evidence>
<evidence type="ECO:0000256" key="5">
    <source>
        <dbReference type="ARBA" id="ARBA00022968"/>
    </source>
</evidence>
<comment type="caution">
    <text evidence="11">The sequence shown here is derived from an EMBL/GenBank/DDBJ whole genome shotgun (WGS) entry which is preliminary data.</text>
</comment>
<dbReference type="InterPro" id="IPR022049">
    <property type="entry name" value="FAM69_kinase_dom"/>
</dbReference>
<evidence type="ECO:0000259" key="10">
    <source>
        <dbReference type="Pfam" id="PF14875"/>
    </source>
</evidence>
<sequence length="355" mass="40773">CDLYRKGAADGTLCIPVCESKEIFSLSCHAYHTVKETVFGAIWGDTKLVFKLADTAIPALHWYDNGALKYPTEKEFISTIRAVTKNMLNHTLSNDVINKLAHFKPKHKESDLNKRRTEMDNIWILIQDNEYLLSSAYSNRDVFPQVLGTCGPYFAVEYVEPMPEPFSILYDKDTRENWGQNLKYSLLLMELLEELENNFKEPLHLCDVKLRDFGVTDPENGRVKILDLDAIYPKSIINKFLKNIGSCEQDEDCKIFDCRGKCNKERQCDSTVSNNNLQIICEKIFLGWRMSNRMLLPGLLLSQYAPAELMSVLRQCANPENEDRVPRAAAHEDIKKRLYSILVDVEQAVNTDPYL</sequence>
<dbReference type="PANTHER" id="PTHR21093">
    <property type="entry name" value="DIVERGENT PROTEIN KINASE DOMAIN 1C-RELATED"/>
    <property type="match status" value="1"/>
</dbReference>
<keyword evidence="12" id="KW-1185">Reference proteome</keyword>
<evidence type="ECO:0000256" key="6">
    <source>
        <dbReference type="ARBA" id="ARBA00022989"/>
    </source>
</evidence>
<feature type="non-terminal residue" evidence="11">
    <location>
        <position position="1"/>
    </location>
</feature>
<evidence type="ECO:0000256" key="4">
    <source>
        <dbReference type="ARBA" id="ARBA00022824"/>
    </source>
</evidence>
<dbReference type="EMBL" id="VTPC01008357">
    <property type="protein sequence ID" value="KAF2892925.1"/>
    <property type="molecule type" value="Genomic_DNA"/>
</dbReference>
<evidence type="ECO:0000256" key="1">
    <source>
        <dbReference type="ARBA" id="ARBA00004648"/>
    </source>
</evidence>
<comment type="subcellular location">
    <subcellularLocation>
        <location evidence="1">Endoplasmic reticulum membrane</location>
        <topology evidence="1">Single-pass type II membrane protein</topology>
    </subcellularLocation>
</comment>
<evidence type="ECO:0000313" key="12">
    <source>
        <dbReference type="Proteomes" id="UP000801492"/>
    </source>
</evidence>
<evidence type="ECO:0000256" key="3">
    <source>
        <dbReference type="ARBA" id="ARBA00022692"/>
    </source>
</evidence>
<organism evidence="11 12">
    <name type="scientific">Ignelater luminosus</name>
    <name type="common">Cucubano</name>
    <name type="synonym">Pyrophorus luminosus</name>
    <dbReference type="NCBI Taxonomy" id="2038154"/>
    <lineage>
        <taxon>Eukaryota</taxon>
        <taxon>Metazoa</taxon>
        <taxon>Ecdysozoa</taxon>
        <taxon>Arthropoda</taxon>
        <taxon>Hexapoda</taxon>
        <taxon>Insecta</taxon>
        <taxon>Pterygota</taxon>
        <taxon>Neoptera</taxon>
        <taxon>Endopterygota</taxon>
        <taxon>Coleoptera</taxon>
        <taxon>Polyphaga</taxon>
        <taxon>Elateriformia</taxon>
        <taxon>Elateroidea</taxon>
        <taxon>Elateridae</taxon>
        <taxon>Agrypninae</taxon>
        <taxon>Pyrophorini</taxon>
        <taxon>Ignelater</taxon>
    </lineage>
</organism>